<organism evidence="1">
    <name type="scientific">Hexamita inflata</name>
    <dbReference type="NCBI Taxonomy" id="28002"/>
    <lineage>
        <taxon>Eukaryota</taxon>
        <taxon>Metamonada</taxon>
        <taxon>Diplomonadida</taxon>
        <taxon>Hexamitidae</taxon>
        <taxon>Hexamitinae</taxon>
        <taxon>Hexamita</taxon>
    </lineage>
</organism>
<keyword evidence="3" id="KW-1185">Reference proteome</keyword>
<gene>
    <name evidence="1" type="ORF">HINF_LOCUS12184</name>
    <name evidence="2" type="ORF">HINF_LOCUS74892</name>
</gene>
<sequence>MITSRDLVRDAQYFPVLLGVWRYCKNSGFCVGKLPARNRRIRPGLETNIIIRISYIIFQQLYNSIPLQPTTNDLQPPDIFDMFDGQETYRSSCDPSYKKDLNEFLIQVVTTSELKQDYANCAQNLLNAQVSLLALGNLMPHGIERSKIKLDISQADVYSDFYFRLEGKTPLKLKIHNAPEEHALRLHQCWITYTN</sequence>
<evidence type="ECO:0000313" key="3">
    <source>
        <dbReference type="Proteomes" id="UP001642409"/>
    </source>
</evidence>
<proteinExistence type="predicted"/>
<evidence type="ECO:0000313" key="2">
    <source>
        <dbReference type="EMBL" id="CAL6108283.1"/>
    </source>
</evidence>
<comment type="caution">
    <text evidence="1">The sequence shown here is derived from an EMBL/GenBank/DDBJ whole genome shotgun (WGS) entry which is preliminary data.</text>
</comment>
<dbReference type="AlphaFoldDB" id="A0AA86NS06"/>
<reference evidence="1" key="1">
    <citation type="submission" date="2023-06" db="EMBL/GenBank/DDBJ databases">
        <authorList>
            <person name="Kurt Z."/>
        </authorList>
    </citation>
    <scope>NUCLEOTIDE SEQUENCE</scope>
</reference>
<name>A0AA86NS06_9EUKA</name>
<dbReference type="EMBL" id="CATOUU010000315">
    <property type="protein sequence ID" value="CAI9924539.1"/>
    <property type="molecule type" value="Genomic_DNA"/>
</dbReference>
<accession>A0AA86NS06</accession>
<reference evidence="2 3" key="2">
    <citation type="submission" date="2024-07" db="EMBL/GenBank/DDBJ databases">
        <authorList>
            <person name="Akdeniz Z."/>
        </authorList>
    </citation>
    <scope>NUCLEOTIDE SEQUENCE [LARGE SCALE GENOMIC DNA]</scope>
</reference>
<dbReference type="Proteomes" id="UP001642409">
    <property type="component" value="Unassembled WGS sequence"/>
</dbReference>
<protein>
    <submittedName>
        <fullName evidence="2">Hypothetical_protein</fullName>
    </submittedName>
</protein>
<evidence type="ECO:0000313" key="1">
    <source>
        <dbReference type="EMBL" id="CAI9924539.1"/>
    </source>
</evidence>
<dbReference type="EMBL" id="CAXDID020000649">
    <property type="protein sequence ID" value="CAL6108283.1"/>
    <property type="molecule type" value="Genomic_DNA"/>
</dbReference>